<evidence type="ECO:0008006" key="4">
    <source>
        <dbReference type="Google" id="ProtNLM"/>
    </source>
</evidence>
<evidence type="ECO:0000313" key="1">
    <source>
        <dbReference type="EMBL" id="RIA78901.1"/>
    </source>
</evidence>
<dbReference type="InterPro" id="IPR036915">
    <property type="entry name" value="Cyclin-like_sf"/>
</dbReference>
<evidence type="ECO:0000313" key="3">
    <source>
        <dbReference type="Proteomes" id="UP000265703"/>
    </source>
</evidence>
<dbReference type="Proteomes" id="UP000265703">
    <property type="component" value="Unassembled WGS sequence"/>
</dbReference>
<keyword evidence="3" id="KW-1185">Reference proteome</keyword>
<organism evidence="1 3">
    <name type="scientific">Glomus cerebriforme</name>
    <dbReference type="NCBI Taxonomy" id="658196"/>
    <lineage>
        <taxon>Eukaryota</taxon>
        <taxon>Fungi</taxon>
        <taxon>Fungi incertae sedis</taxon>
        <taxon>Mucoromycota</taxon>
        <taxon>Glomeromycotina</taxon>
        <taxon>Glomeromycetes</taxon>
        <taxon>Glomerales</taxon>
        <taxon>Glomeraceae</taxon>
        <taxon>Glomus</taxon>
    </lineage>
</organism>
<sequence>MFYIIILLDNRQFVPAAMAAASIFLATKLLHRENFPPTIHNMPWYKIFLVKIEDIEEISYLILDQFILESSSNPDDPANEEYTQLKLAIRQQAEEREAAMEDVIMKNIDIESNEDSLRMINGASKDHTVRYMFATIPEIHFA</sequence>
<protein>
    <recommendedName>
        <fullName evidence="4">Cyclin C-terminal domain-containing protein</fullName>
    </recommendedName>
</protein>
<dbReference type="EMBL" id="QKYT01001848">
    <property type="protein sequence ID" value="RIA78904.1"/>
    <property type="molecule type" value="Genomic_DNA"/>
</dbReference>
<proteinExistence type="predicted"/>
<name>A0A397S844_9GLOM</name>
<dbReference type="SUPFAM" id="SSF47954">
    <property type="entry name" value="Cyclin-like"/>
    <property type="match status" value="1"/>
</dbReference>
<comment type="caution">
    <text evidence="1">The sequence shown here is derived from an EMBL/GenBank/DDBJ whole genome shotgun (WGS) entry which is preliminary data.</text>
</comment>
<gene>
    <name evidence="2" type="ORF">C1645_842091</name>
    <name evidence="1" type="ORF">C1645_842092</name>
</gene>
<dbReference type="Gene3D" id="1.10.472.10">
    <property type="entry name" value="Cyclin-like"/>
    <property type="match status" value="1"/>
</dbReference>
<reference evidence="1 3" key="1">
    <citation type="submission" date="2018-06" db="EMBL/GenBank/DDBJ databases">
        <title>Comparative genomics reveals the genomic features of Rhizophagus irregularis, R. cerebriforme, R. diaphanum and Gigaspora rosea, and their symbiotic lifestyle signature.</title>
        <authorList>
            <person name="Morin E."/>
            <person name="San Clemente H."/>
            <person name="Chen E.C.H."/>
            <person name="De La Providencia I."/>
            <person name="Hainaut M."/>
            <person name="Kuo A."/>
            <person name="Kohler A."/>
            <person name="Murat C."/>
            <person name="Tang N."/>
            <person name="Roy S."/>
            <person name="Loubradou J."/>
            <person name="Henrissat B."/>
            <person name="Grigoriev I.V."/>
            <person name="Corradi N."/>
            <person name="Roux C."/>
            <person name="Martin F.M."/>
        </authorList>
    </citation>
    <scope>NUCLEOTIDE SEQUENCE [LARGE SCALE GENOMIC DNA]</scope>
    <source>
        <strain evidence="1 3">DAOM 227022</strain>
    </source>
</reference>
<accession>A0A397S844</accession>
<dbReference type="AlphaFoldDB" id="A0A397S844"/>
<dbReference type="EMBL" id="QKYT01001849">
    <property type="protein sequence ID" value="RIA78901.1"/>
    <property type="molecule type" value="Genomic_DNA"/>
</dbReference>
<dbReference type="OrthoDB" id="25002at2759"/>
<evidence type="ECO:0000313" key="2">
    <source>
        <dbReference type="EMBL" id="RIA78904.1"/>
    </source>
</evidence>